<accession>A0A9Q3FTX9</accession>
<sequence>MAFWLPYLHGWLFLDRDLLSNFLNIPHMIESPLLWRAPFDLEEANHSQETHDLAQTTTMDGHNLHLAWRALFSTYTVSTKSKSGGRLSMKRIVLLKDGIGKETIDLSKSFSTISTERTFSTDILLGLVKFPVECIQWTSYILQTRKQTSSVLKQQLCFKSMLRRKRVINQIKGAQAIVE</sequence>
<keyword evidence="2" id="KW-1185">Reference proteome</keyword>
<gene>
    <name evidence="1" type="ORF">O181_085853</name>
</gene>
<dbReference type="AlphaFoldDB" id="A0A9Q3FTX9"/>
<protein>
    <submittedName>
        <fullName evidence="1">Uncharacterized protein</fullName>
    </submittedName>
</protein>
<dbReference type="EMBL" id="AVOT02051101">
    <property type="protein sequence ID" value="MBW0546138.1"/>
    <property type="molecule type" value="Genomic_DNA"/>
</dbReference>
<name>A0A9Q3FTX9_9BASI</name>
<organism evidence="1 2">
    <name type="scientific">Austropuccinia psidii MF-1</name>
    <dbReference type="NCBI Taxonomy" id="1389203"/>
    <lineage>
        <taxon>Eukaryota</taxon>
        <taxon>Fungi</taxon>
        <taxon>Dikarya</taxon>
        <taxon>Basidiomycota</taxon>
        <taxon>Pucciniomycotina</taxon>
        <taxon>Pucciniomycetes</taxon>
        <taxon>Pucciniales</taxon>
        <taxon>Sphaerophragmiaceae</taxon>
        <taxon>Austropuccinia</taxon>
    </lineage>
</organism>
<dbReference type="Proteomes" id="UP000765509">
    <property type="component" value="Unassembled WGS sequence"/>
</dbReference>
<evidence type="ECO:0000313" key="1">
    <source>
        <dbReference type="EMBL" id="MBW0546138.1"/>
    </source>
</evidence>
<reference evidence="1" key="1">
    <citation type="submission" date="2021-03" db="EMBL/GenBank/DDBJ databases">
        <title>Draft genome sequence of rust myrtle Austropuccinia psidii MF-1, a brazilian biotype.</title>
        <authorList>
            <person name="Quecine M.C."/>
            <person name="Pachon D.M.R."/>
            <person name="Bonatelli M.L."/>
            <person name="Correr F.H."/>
            <person name="Franceschini L.M."/>
            <person name="Leite T.F."/>
            <person name="Margarido G.R.A."/>
            <person name="Almeida C.A."/>
            <person name="Ferrarezi J.A."/>
            <person name="Labate C.A."/>
        </authorList>
    </citation>
    <scope>NUCLEOTIDE SEQUENCE</scope>
    <source>
        <strain evidence="1">MF-1</strain>
    </source>
</reference>
<proteinExistence type="predicted"/>
<comment type="caution">
    <text evidence="1">The sequence shown here is derived from an EMBL/GenBank/DDBJ whole genome shotgun (WGS) entry which is preliminary data.</text>
</comment>
<evidence type="ECO:0000313" key="2">
    <source>
        <dbReference type="Proteomes" id="UP000765509"/>
    </source>
</evidence>